<dbReference type="STRING" id="983920.Y88_3504"/>
<dbReference type="Pfam" id="PF03641">
    <property type="entry name" value="Lysine_decarbox"/>
    <property type="match status" value="1"/>
</dbReference>
<feature type="region of interest" description="Disordered" evidence="4">
    <location>
        <begin position="1"/>
        <end position="21"/>
    </location>
</feature>
<dbReference type="eggNOG" id="COG1611">
    <property type="taxonomic scope" value="Bacteria"/>
</dbReference>
<evidence type="ECO:0000256" key="2">
    <source>
        <dbReference type="ARBA" id="ARBA00011985"/>
    </source>
</evidence>
<gene>
    <name evidence="5" type="ORF">Y88_3504</name>
</gene>
<dbReference type="OrthoDB" id="9801098at2"/>
<comment type="caution">
    <text evidence="5">The sequence shown here is derived from an EMBL/GenBank/DDBJ whole genome shotgun (WGS) entry which is preliminary data.</text>
</comment>
<proteinExistence type="predicted"/>
<dbReference type="EC" id="3.2.2.4" evidence="2"/>
<protein>
    <recommendedName>
        <fullName evidence="3">AMP nucleosidase</fullName>
        <ecNumber evidence="2">3.2.2.4</ecNumber>
    </recommendedName>
    <alternativeName>
        <fullName evidence="3">AMP nucleosidase</fullName>
    </alternativeName>
</protein>
<dbReference type="InterPro" id="IPR031100">
    <property type="entry name" value="LOG_fam"/>
</dbReference>
<sequence length="303" mass="34232">MSGDKTAMTQTSNDEHPNLSHRRFYKAEQEVGFVESHPRTSPQQQDPAYRLAFRDTDFLLREELRPIRFQLELLKPEMLLDEAGIASTLVMYGSARIPSPDHVEQTLARADTSEKRAVAERLAAKARHYDEARRLAFMAASANIVEEGQRHFVVCSGGGPSIMEAANRGATDAGAETIGLNITLRHEQEPNPYVTPHLSFQFHYFALRKMHFLLRARAVAVFPGGFGTFDELFELLTLIQTGKMKPIPILLFGSDYWDRVVNFRAIAEEGLIGFDDLDLFHRVETAQEGWEKIADFYALETGD</sequence>
<dbReference type="SUPFAM" id="SSF102405">
    <property type="entry name" value="MCP/YpsA-like"/>
    <property type="match status" value="1"/>
</dbReference>
<dbReference type="InParanoid" id="F1ZDW7"/>
<dbReference type="Proteomes" id="UP000004728">
    <property type="component" value="Unassembled WGS sequence"/>
</dbReference>
<reference evidence="5 6" key="1">
    <citation type="journal article" date="2012" name="J. Bacteriol.">
        <title>Draft Genome Sequence of Novosphingobium nitrogenifigens Y88T.</title>
        <authorList>
            <person name="Strabala T.J."/>
            <person name="Macdonald L."/>
            <person name="Liu V."/>
            <person name="Smit A.M."/>
        </authorList>
    </citation>
    <scope>NUCLEOTIDE SEQUENCE [LARGE SCALE GENOMIC DNA]</scope>
    <source>
        <strain evidence="5 6">DSM 19370</strain>
    </source>
</reference>
<dbReference type="EMBL" id="AEWJ01000067">
    <property type="protein sequence ID" value="EGD57196.1"/>
    <property type="molecule type" value="Genomic_DNA"/>
</dbReference>
<dbReference type="PANTHER" id="PTHR43393">
    <property type="entry name" value="CYTOKININ RIBOSIDE 5'-MONOPHOSPHATE PHOSPHORIBOHYDROLASE"/>
    <property type="match status" value="1"/>
</dbReference>
<evidence type="ECO:0000313" key="5">
    <source>
        <dbReference type="EMBL" id="EGD57196.1"/>
    </source>
</evidence>
<dbReference type="HOGENOM" id="CLU_058336_0_0_5"/>
<keyword evidence="6" id="KW-1185">Reference proteome</keyword>
<evidence type="ECO:0000256" key="3">
    <source>
        <dbReference type="ARBA" id="ARBA00031983"/>
    </source>
</evidence>
<dbReference type="PANTHER" id="PTHR43393:SF3">
    <property type="entry name" value="LYSINE DECARBOXYLASE-LIKE PROTEIN"/>
    <property type="match status" value="1"/>
</dbReference>
<comment type="catalytic activity">
    <reaction evidence="1">
        <text>AMP + H2O = D-ribose 5-phosphate + adenine</text>
        <dbReference type="Rhea" id="RHEA:20129"/>
        <dbReference type="ChEBI" id="CHEBI:15377"/>
        <dbReference type="ChEBI" id="CHEBI:16708"/>
        <dbReference type="ChEBI" id="CHEBI:78346"/>
        <dbReference type="ChEBI" id="CHEBI:456215"/>
        <dbReference type="EC" id="3.2.2.4"/>
    </reaction>
</comment>
<dbReference type="GO" id="GO:0005829">
    <property type="term" value="C:cytosol"/>
    <property type="evidence" value="ECO:0007669"/>
    <property type="project" value="TreeGrafter"/>
</dbReference>
<dbReference type="GO" id="GO:0008714">
    <property type="term" value="F:AMP nucleosidase activity"/>
    <property type="evidence" value="ECO:0007669"/>
    <property type="project" value="UniProtKB-EC"/>
</dbReference>
<dbReference type="AlphaFoldDB" id="F1ZDW7"/>
<dbReference type="Gene3D" id="3.40.50.450">
    <property type="match status" value="1"/>
</dbReference>
<evidence type="ECO:0000256" key="4">
    <source>
        <dbReference type="SAM" id="MobiDB-lite"/>
    </source>
</evidence>
<evidence type="ECO:0000313" key="6">
    <source>
        <dbReference type="Proteomes" id="UP000004728"/>
    </source>
</evidence>
<evidence type="ECO:0000256" key="1">
    <source>
        <dbReference type="ARBA" id="ARBA00000274"/>
    </source>
</evidence>
<dbReference type="InterPro" id="IPR052341">
    <property type="entry name" value="LOG_family_nucleotidases"/>
</dbReference>
<organism evidence="5 6">
    <name type="scientific">Novosphingobium nitrogenifigens DSM 19370</name>
    <dbReference type="NCBI Taxonomy" id="983920"/>
    <lineage>
        <taxon>Bacteria</taxon>
        <taxon>Pseudomonadati</taxon>
        <taxon>Pseudomonadota</taxon>
        <taxon>Alphaproteobacteria</taxon>
        <taxon>Sphingomonadales</taxon>
        <taxon>Sphingomonadaceae</taxon>
        <taxon>Novosphingobium</taxon>
    </lineage>
</organism>
<accession>F1ZDW7</accession>
<name>F1ZDW7_9SPHN</name>